<keyword evidence="2" id="KW-1185">Reference proteome</keyword>
<protein>
    <submittedName>
        <fullName evidence="1">Uncharacterized protein</fullName>
    </submittedName>
</protein>
<dbReference type="AlphaFoldDB" id="A0A1I6F8Z4"/>
<organism evidence="1 2">
    <name type="scientific">Lentzea waywayandensis</name>
    <dbReference type="NCBI Taxonomy" id="84724"/>
    <lineage>
        <taxon>Bacteria</taxon>
        <taxon>Bacillati</taxon>
        <taxon>Actinomycetota</taxon>
        <taxon>Actinomycetes</taxon>
        <taxon>Pseudonocardiales</taxon>
        <taxon>Pseudonocardiaceae</taxon>
        <taxon>Lentzea</taxon>
    </lineage>
</organism>
<evidence type="ECO:0000313" key="2">
    <source>
        <dbReference type="Proteomes" id="UP000198583"/>
    </source>
</evidence>
<name>A0A1I6F8Z4_9PSEU</name>
<reference evidence="2" key="1">
    <citation type="submission" date="2016-10" db="EMBL/GenBank/DDBJ databases">
        <authorList>
            <person name="Varghese N."/>
            <person name="Submissions S."/>
        </authorList>
    </citation>
    <scope>NUCLEOTIDE SEQUENCE [LARGE SCALE GENOMIC DNA]</scope>
    <source>
        <strain evidence="2">DSM 44232</strain>
    </source>
</reference>
<evidence type="ECO:0000313" key="1">
    <source>
        <dbReference type="EMBL" id="SFR26237.1"/>
    </source>
</evidence>
<dbReference type="Proteomes" id="UP000198583">
    <property type="component" value="Unassembled WGS sequence"/>
</dbReference>
<proteinExistence type="predicted"/>
<dbReference type="EMBL" id="FOYL01000009">
    <property type="protein sequence ID" value="SFR26237.1"/>
    <property type="molecule type" value="Genomic_DNA"/>
</dbReference>
<gene>
    <name evidence="1" type="ORF">SAMN04488564_109313</name>
</gene>
<sequence>MSALRGEVFLNVHKGPEYVPDHYAPAGTRRPGASLWGTPFLYWLLVQNTVCS</sequence>
<dbReference type="STRING" id="84724.SAMN04488564_109313"/>
<accession>A0A1I6F8Z4</accession>